<evidence type="ECO:0000256" key="1">
    <source>
        <dbReference type="ARBA" id="ARBA00004496"/>
    </source>
</evidence>
<dbReference type="InterPro" id="IPR041931">
    <property type="entry name" value="DNA_pol3_alpha_thumb_dom"/>
</dbReference>
<keyword evidence="4 10" id="KW-0808">Transferase</keyword>
<dbReference type="Proteomes" id="UP001191019">
    <property type="component" value="Unassembled WGS sequence"/>
</dbReference>
<sequence>MNLKPSDFVHLHNHTHYSLLDGLTKVPELVEFVKGEGMEAVAVTDHGTMSGLVELYKECNAAGVKPLLGLEAYVAARKMTDKDPAHDKQRFHITLIAMNNKGFENLCRIMSNAEEHGKYYKPRTDHDELEKYNEGIICLSGCMGSEISEAIRAGDDKRAYELIDWYRNVFKDRFYLEMQDHGHPKSTTHSAEQKKVNDWHMAHAKELDLPLVVTCDAHYLTKKDQDAHEILLCIGTAANLSDTNRMTLKDYDLHVIPATEIIEHWQDTCPEAVLNTKRIADRCNVDLQLGRILIPKFPVPDGEDEKTYLDKLVFRGLVYRYGGKKLDETLDLSVGDCRKIIEEVDKKRDEAHKILPRIDYELSVVDKMGYNGYFLIVQDFINWGKSQRIVYGPGRGSAAGSILAYALRITELDPLKYDLLFERFLNPDRISMPDIDTDIQDTRRDEVIEYCSNKYGFDRVSNIATFGKMMAKNAVRDVARVLEVPYAEADKLAKMVPDPVMGHHVHLADAIRDVPDLKQEYETNPTAKEVIDFASRLEGTIRNHGVHACGVIIAPDDLVKFLPLEVSAKGPIAAQFPMGQVEELGLLKMDFLGLSNLSVINNALRMIRKVYNNDIDLSTLPLDDPETYALLQRAETTGVFQLESAGMKRYLRVLKASTFEDIIAMVALYRPGPMQFIDSFIKRKHGEEPITYLHPGLENSLKNTYGIMIYQEQFMQISREWCGFTGGESDTLRKAVGKKKVDLMNKLKPKFIKGAVEKGGATKEIAETFWEQLLEFANYCFNKSHAACYALIAYWTAYLKAHYPDAFMAALMTADMRWTDRLAIEITECKRMGLKVLGPDINQSYGDFGIVGGKKTIRFGLSGIKSMGKSLVEDYVIPERDKNGPFKSVCDFAKRVDSTKFNKKSWEAAIKTGAFDRFGFSRSDLLFNLEAVQAYGAKIQKDIGSGQTDLFGMMGEAGAVPEVEIKKAPVQHPEKEQLLWERDLMGLYLSAHPLDKYDTYFEEQTHPMDSINAENNGRIVTIGGIITAVRAIMTKKGDKMAFVKMENKSAETEFIVFPSTFAEYGGKLEVDNVIRVRGKVNATDRDGNITTDVKLLAETIELVSDNLLKNYQPTGTKLAAPALAPSGNKKRYSKTSAERVYNRNSNTNETQMSSIADTPRVLKEPPKDPRKERLYLLIEDANDTDTLSAIRRLADLNPGFQEVVLVLRDGERKRPLRMPFKVEVSDDLLKKLQDLIGEEKVKVK</sequence>
<dbReference type="InterPro" id="IPR040982">
    <property type="entry name" value="DNA_pol3_finger"/>
</dbReference>
<evidence type="ECO:0000259" key="9">
    <source>
        <dbReference type="SMART" id="SM00481"/>
    </source>
</evidence>
<evidence type="ECO:0000256" key="6">
    <source>
        <dbReference type="ARBA" id="ARBA00022705"/>
    </source>
</evidence>
<dbReference type="InterPro" id="IPR003141">
    <property type="entry name" value="Pol/His_phosphatase_N"/>
</dbReference>
<dbReference type="PANTHER" id="PTHR32294:SF0">
    <property type="entry name" value="DNA POLYMERASE III SUBUNIT ALPHA"/>
    <property type="match status" value="1"/>
</dbReference>
<dbReference type="InterPro" id="IPR012340">
    <property type="entry name" value="NA-bd_OB-fold"/>
</dbReference>
<comment type="catalytic activity">
    <reaction evidence="8">
        <text>DNA(n) + a 2'-deoxyribonucleoside 5'-triphosphate = DNA(n+1) + diphosphate</text>
        <dbReference type="Rhea" id="RHEA:22508"/>
        <dbReference type="Rhea" id="RHEA-COMP:17339"/>
        <dbReference type="Rhea" id="RHEA-COMP:17340"/>
        <dbReference type="ChEBI" id="CHEBI:33019"/>
        <dbReference type="ChEBI" id="CHEBI:61560"/>
        <dbReference type="ChEBI" id="CHEBI:173112"/>
        <dbReference type="EC" id="2.7.7.7"/>
    </reaction>
</comment>
<dbReference type="RefSeq" id="WP_129735450.1">
    <property type="nucleotide sequence ID" value="NZ_PRLM01000006.1"/>
</dbReference>
<dbReference type="SMART" id="SM00481">
    <property type="entry name" value="POLIIIAc"/>
    <property type="match status" value="1"/>
</dbReference>
<dbReference type="Gene3D" id="3.20.20.140">
    <property type="entry name" value="Metal-dependent hydrolases"/>
    <property type="match status" value="1"/>
</dbReference>
<dbReference type="EMBL" id="PRLM01000006">
    <property type="protein sequence ID" value="RYC74562.1"/>
    <property type="molecule type" value="Genomic_DNA"/>
</dbReference>
<reference evidence="10 11" key="2">
    <citation type="journal article" date="2020" name="Cell Rep.">
        <title>Acquisition and Adaptation of Ultra-small Parasitic Reduced Genome Bacteria to Mammalian Hosts.</title>
        <authorList>
            <person name="McLean J.S."/>
            <person name="Bor B."/>
            <person name="Kerns K.A."/>
            <person name="Liu Q."/>
            <person name="To T.T."/>
            <person name="Solden L."/>
            <person name="Hendrickson E.L."/>
            <person name="Wrighton K."/>
            <person name="Shi W."/>
            <person name="He X."/>
        </authorList>
    </citation>
    <scope>NUCLEOTIDE SEQUENCE [LARGE SCALE GENOMIC DNA]</scope>
    <source>
        <strain evidence="10 11">TM7_G3_2_Rum_HOT_351B</strain>
    </source>
</reference>
<keyword evidence="5 10" id="KW-0548">Nucleotidyltransferase</keyword>
<dbReference type="CDD" id="cd12113">
    <property type="entry name" value="PHP_PolIIIA_DnaE3"/>
    <property type="match status" value="1"/>
</dbReference>
<comment type="caution">
    <text evidence="10">The sequence shown here is derived from an EMBL/GenBank/DDBJ whole genome shotgun (WGS) entry which is preliminary data.</text>
</comment>
<accession>A0ABY0FLH3</accession>
<feature type="domain" description="Polymerase/histidinol phosphatase N-terminal" evidence="9">
    <location>
        <begin position="9"/>
        <end position="76"/>
    </location>
</feature>
<dbReference type="GO" id="GO:0003887">
    <property type="term" value="F:DNA-directed DNA polymerase activity"/>
    <property type="evidence" value="ECO:0007669"/>
    <property type="project" value="UniProtKB-EC"/>
</dbReference>
<dbReference type="Pfam" id="PF14579">
    <property type="entry name" value="HHH_6"/>
    <property type="match status" value="1"/>
</dbReference>
<dbReference type="Gene3D" id="1.10.150.870">
    <property type="match status" value="1"/>
</dbReference>
<dbReference type="InterPro" id="IPR004365">
    <property type="entry name" value="NA-bd_OB_tRNA"/>
</dbReference>
<evidence type="ECO:0000313" key="11">
    <source>
        <dbReference type="Proteomes" id="UP001191019"/>
    </source>
</evidence>
<reference evidence="10 11" key="1">
    <citation type="journal article" date="2018" name="bioRxiv">
        <title>Evidence of independent acquisition and adaption of ultra-small bacteria to human hosts across the highly diverse yet reduced genomes of the phylum Saccharibacteria.</title>
        <authorList>
            <person name="McLean J.S."/>
            <person name="Bor B."/>
            <person name="To T.T."/>
            <person name="Liu Q."/>
            <person name="Kearns K.A."/>
            <person name="Solden L.M."/>
            <person name="Wrighton K.C."/>
            <person name="He X."/>
            <person name="Shi W."/>
        </authorList>
    </citation>
    <scope>NUCLEOTIDE SEQUENCE [LARGE SCALE GENOMIC DNA]</scope>
    <source>
        <strain evidence="10 11">TM7_G3_2_Rum_HOT_351B</strain>
    </source>
</reference>
<dbReference type="Pfam" id="PF07733">
    <property type="entry name" value="DNA_pol3_alpha"/>
    <property type="match status" value="1"/>
</dbReference>
<name>A0ABY0FLH3_9BACT</name>
<dbReference type="NCBIfam" id="TIGR00594">
    <property type="entry name" value="polc"/>
    <property type="match status" value="1"/>
</dbReference>
<dbReference type="InterPro" id="IPR004805">
    <property type="entry name" value="DnaE2/DnaE/PolC"/>
</dbReference>
<dbReference type="Gene3D" id="2.40.50.140">
    <property type="entry name" value="Nucleic acid-binding proteins"/>
    <property type="match status" value="1"/>
</dbReference>
<protein>
    <recommendedName>
        <fullName evidence="3">DNA polymerase III subunit alpha</fullName>
        <ecNumber evidence="2">2.7.7.7</ecNumber>
    </recommendedName>
</protein>
<evidence type="ECO:0000256" key="2">
    <source>
        <dbReference type="ARBA" id="ARBA00012417"/>
    </source>
</evidence>
<dbReference type="InterPro" id="IPR004013">
    <property type="entry name" value="PHP_dom"/>
</dbReference>
<gene>
    <name evidence="10" type="primary">dnaE</name>
    <name evidence="10" type="ORF">G3RUM_00719</name>
</gene>
<dbReference type="Pfam" id="PF02811">
    <property type="entry name" value="PHP"/>
    <property type="match status" value="1"/>
</dbReference>
<dbReference type="InterPro" id="IPR016195">
    <property type="entry name" value="Pol/histidinol_Pase-like"/>
</dbReference>
<evidence type="ECO:0000256" key="3">
    <source>
        <dbReference type="ARBA" id="ARBA00019114"/>
    </source>
</evidence>
<keyword evidence="11" id="KW-1185">Reference proteome</keyword>
<comment type="subcellular location">
    <subcellularLocation>
        <location evidence="1">Cytoplasm</location>
    </subcellularLocation>
</comment>
<dbReference type="SUPFAM" id="SSF50249">
    <property type="entry name" value="Nucleic acid-binding proteins"/>
    <property type="match status" value="1"/>
</dbReference>
<dbReference type="Pfam" id="PF01336">
    <property type="entry name" value="tRNA_anti-codon"/>
    <property type="match status" value="1"/>
</dbReference>
<dbReference type="NCBIfam" id="NF005298">
    <property type="entry name" value="PRK06826.1"/>
    <property type="match status" value="1"/>
</dbReference>
<evidence type="ECO:0000256" key="7">
    <source>
        <dbReference type="ARBA" id="ARBA00022932"/>
    </source>
</evidence>
<evidence type="ECO:0000256" key="8">
    <source>
        <dbReference type="ARBA" id="ARBA00049244"/>
    </source>
</evidence>
<dbReference type="InterPro" id="IPR011708">
    <property type="entry name" value="DNA_pol3_alpha_NTPase_dom"/>
</dbReference>
<keyword evidence="7" id="KW-0239">DNA-directed DNA polymerase</keyword>
<dbReference type="Pfam" id="PF17657">
    <property type="entry name" value="DNA_pol3_finger"/>
    <property type="match status" value="1"/>
</dbReference>
<evidence type="ECO:0000256" key="4">
    <source>
        <dbReference type="ARBA" id="ARBA00022679"/>
    </source>
</evidence>
<dbReference type="CDD" id="cd04485">
    <property type="entry name" value="DnaE_OBF"/>
    <property type="match status" value="1"/>
</dbReference>
<dbReference type="SUPFAM" id="SSF89550">
    <property type="entry name" value="PHP domain-like"/>
    <property type="match status" value="1"/>
</dbReference>
<evidence type="ECO:0000256" key="5">
    <source>
        <dbReference type="ARBA" id="ARBA00022695"/>
    </source>
</evidence>
<evidence type="ECO:0000313" key="10">
    <source>
        <dbReference type="EMBL" id="RYC74562.1"/>
    </source>
</evidence>
<organism evidence="10 11">
    <name type="scientific">Candidatus Nanosyncoccus alces</name>
    <dbReference type="NCBI Taxonomy" id="2171997"/>
    <lineage>
        <taxon>Bacteria</taxon>
        <taxon>Candidatus Saccharimonadota</taxon>
        <taxon>Candidatus Nanosyncoccalia</taxon>
        <taxon>Candidatus Nanosyncoccales</taxon>
        <taxon>Candidatus Nanosyncoccaceae</taxon>
        <taxon>Candidatus Nanosyncoccus</taxon>
    </lineage>
</organism>
<dbReference type="PANTHER" id="PTHR32294">
    <property type="entry name" value="DNA POLYMERASE III SUBUNIT ALPHA"/>
    <property type="match status" value="1"/>
</dbReference>
<dbReference type="Gene3D" id="1.10.10.1600">
    <property type="entry name" value="Bacterial DNA polymerase III alpha subunit, thumb domain"/>
    <property type="match status" value="1"/>
</dbReference>
<proteinExistence type="predicted"/>
<dbReference type="EC" id="2.7.7.7" evidence="2"/>
<keyword evidence="6" id="KW-0235">DNA replication</keyword>
<dbReference type="InterPro" id="IPR029460">
    <property type="entry name" value="DNAPol_HHH"/>
</dbReference>
<dbReference type="NCBIfam" id="NF004226">
    <property type="entry name" value="PRK05673.1"/>
    <property type="match status" value="1"/>
</dbReference>